<dbReference type="InterPro" id="IPR051207">
    <property type="entry name" value="ComplexI_NDUFA9_subunit"/>
</dbReference>
<reference evidence="2 3" key="1">
    <citation type="journal article" date="2019" name="Nat. Ecol. Evol.">
        <title>Megaphylogeny resolves global patterns of mushroom evolution.</title>
        <authorList>
            <person name="Varga T."/>
            <person name="Krizsan K."/>
            <person name="Foldi C."/>
            <person name="Dima B."/>
            <person name="Sanchez-Garcia M."/>
            <person name="Sanchez-Ramirez S."/>
            <person name="Szollosi G.J."/>
            <person name="Szarkandi J.G."/>
            <person name="Papp V."/>
            <person name="Albert L."/>
            <person name="Andreopoulos W."/>
            <person name="Angelini C."/>
            <person name="Antonin V."/>
            <person name="Barry K.W."/>
            <person name="Bougher N.L."/>
            <person name="Buchanan P."/>
            <person name="Buyck B."/>
            <person name="Bense V."/>
            <person name="Catcheside P."/>
            <person name="Chovatia M."/>
            <person name="Cooper J."/>
            <person name="Damon W."/>
            <person name="Desjardin D."/>
            <person name="Finy P."/>
            <person name="Geml J."/>
            <person name="Haridas S."/>
            <person name="Hughes K."/>
            <person name="Justo A."/>
            <person name="Karasinski D."/>
            <person name="Kautmanova I."/>
            <person name="Kiss B."/>
            <person name="Kocsube S."/>
            <person name="Kotiranta H."/>
            <person name="LaButti K.M."/>
            <person name="Lechner B.E."/>
            <person name="Liimatainen K."/>
            <person name="Lipzen A."/>
            <person name="Lukacs Z."/>
            <person name="Mihaltcheva S."/>
            <person name="Morgado L.N."/>
            <person name="Niskanen T."/>
            <person name="Noordeloos M.E."/>
            <person name="Ohm R.A."/>
            <person name="Ortiz-Santana B."/>
            <person name="Ovrebo C."/>
            <person name="Racz N."/>
            <person name="Riley R."/>
            <person name="Savchenko A."/>
            <person name="Shiryaev A."/>
            <person name="Soop K."/>
            <person name="Spirin V."/>
            <person name="Szebenyi C."/>
            <person name="Tomsovsky M."/>
            <person name="Tulloss R.E."/>
            <person name="Uehling J."/>
            <person name="Grigoriev I.V."/>
            <person name="Vagvolgyi C."/>
            <person name="Papp T."/>
            <person name="Martin F.M."/>
            <person name="Miettinen O."/>
            <person name="Hibbett D.S."/>
            <person name="Nagy L.G."/>
        </authorList>
    </citation>
    <scope>NUCLEOTIDE SEQUENCE [LARGE SCALE GENOMIC DNA]</scope>
    <source>
        <strain evidence="2 3">CBS 309.79</strain>
    </source>
</reference>
<evidence type="ECO:0000313" key="2">
    <source>
        <dbReference type="EMBL" id="TFL06061.1"/>
    </source>
</evidence>
<dbReference type="InterPro" id="IPR036291">
    <property type="entry name" value="NAD(P)-bd_dom_sf"/>
</dbReference>
<dbReference type="CDD" id="cd05271">
    <property type="entry name" value="NDUFA9_like_SDR_a"/>
    <property type="match status" value="1"/>
</dbReference>
<dbReference type="Pfam" id="PF04321">
    <property type="entry name" value="RmlD_sub_bind"/>
    <property type="match status" value="1"/>
</dbReference>
<protein>
    <submittedName>
        <fullName evidence="2">NAD-P-binding protein</fullName>
    </submittedName>
</protein>
<dbReference type="EMBL" id="ML178815">
    <property type="protein sequence ID" value="TFL06061.1"/>
    <property type="molecule type" value="Genomic_DNA"/>
</dbReference>
<dbReference type="PANTHER" id="PTHR12126:SF11">
    <property type="entry name" value="NADH DEHYDROGENASE [UBIQUINONE] 1 ALPHA SUBCOMPLEX SUBUNIT 9, MITOCHONDRIAL"/>
    <property type="match status" value="1"/>
</dbReference>
<evidence type="ECO:0000313" key="3">
    <source>
        <dbReference type="Proteomes" id="UP000305067"/>
    </source>
</evidence>
<sequence length="323" mass="35488">MANVHRAVICGAGFLGSSIARTLVASSIRVQATSRHPETVYNKLQNEFSPAERTNLLPPVSADITNPSTLTAAFRDATLVVSLVGLMQGSDADFDRIQWKGAENVARAAQEAGAKLVHFSAIGADAESEIPYFRTKGLGERAVFEECPTATVIRPSLVFGKEDNFFNRFKQLSTFLPFLPVFGGGTSLFQPVHVEDLARVVELLARGDPEVDKEFAGKVIEAGGPDVLSYRQVMELVLRYSDRSRLILSLPFWVGMLQGTVLEQLPPNLFTVTRSQVKQLGQDNMVGVTPVHPPHNMISLQTVFQDWRLGELASLHKVLPQYL</sequence>
<dbReference type="STRING" id="1884261.A0A5C3QZU8"/>
<accession>A0A5C3QZU8</accession>
<organism evidence="2 3">
    <name type="scientific">Pterulicium gracile</name>
    <dbReference type="NCBI Taxonomy" id="1884261"/>
    <lineage>
        <taxon>Eukaryota</taxon>
        <taxon>Fungi</taxon>
        <taxon>Dikarya</taxon>
        <taxon>Basidiomycota</taxon>
        <taxon>Agaricomycotina</taxon>
        <taxon>Agaricomycetes</taxon>
        <taxon>Agaricomycetidae</taxon>
        <taxon>Agaricales</taxon>
        <taxon>Pleurotineae</taxon>
        <taxon>Pterulaceae</taxon>
        <taxon>Pterulicium</taxon>
    </lineage>
</organism>
<dbReference type="OrthoDB" id="275457at2759"/>
<dbReference type="GO" id="GO:0044877">
    <property type="term" value="F:protein-containing complex binding"/>
    <property type="evidence" value="ECO:0007669"/>
    <property type="project" value="TreeGrafter"/>
</dbReference>
<dbReference type="PANTHER" id="PTHR12126">
    <property type="entry name" value="NADH-UBIQUINONE OXIDOREDUCTASE 39 KDA SUBUNIT-RELATED"/>
    <property type="match status" value="1"/>
</dbReference>
<dbReference type="AlphaFoldDB" id="A0A5C3QZU8"/>
<feature type="domain" description="RmlD-like substrate binding" evidence="1">
    <location>
        <begin position="11"/>
        <end position="205"/>
    </location>
</feature>
<dbReference type="Gene3D" id="3.40.50.720">
    <property type="entry name" value="NAD(P)-binding Rossmann-like Domain"/>
    <property type="match status" value="1"/>
</dbReference>
<name>A0A5C3QZU8_9AGAR</name>
<proteinExistence type="predicted"/>
<evidence type="ECO:0000259" key="1">
    <source>
        <dbReference type="Pfam" id="PF04321"/>
    </source>
</evidence>
<keyword evidence="3" id="KW-1185">Reference proteome</keyword>
<gene>
    <name evidence="2" type="ORF">BDV98DRAFT_647321</name>
</gene>
<dbReference type="Proteomes" id="UP000305067">
    <property type="component" value="Unassembled WGS sequence"/>
</dbReference>
<dbReference type="SUPFAM" id="SSF51735">
    <property type="entry name" value="NAD(P)-binding Rossmann-fold domains"/>
    <property type="match status" value="1"/>
</dbReference>
<dbReference type="InterPro" id="IPR029903">
    <property type="entry name" value="RmlD-like-bd"/>
</dbReference>
<dbReference type="GO" id="GO:0005739">
    <property type="term" value="C:mitochondrion"/>
    <property type="evidence" value="ECO:0007669"/>
    <property type="project" value="TreeGrafter"/>
</dbReference>